<dbReference type="PANTHER" id="PTHR36974:SF1">
    <property type="entry name" value="DOXX FAMILY MEMBRANE PROTEIN"/>
    <property type="match status" value="1"/>
</dbReference>
<dbReference type="PANTHER" id="PTHR36974">
    <property type="entry name" value="MEMBRANE PROTEIN-RELATED"/>
    <property type="match status" value="1"/>
</dbReference>
<comment type="subcellular location">
    <subcellularLocation>
        <location evidence="1">Membrane</location>
        <topology evidence="1">Multi-pass membrane protein</topology>
    </subcellularLocation>
</comment>
<evidence type="ECO:0000313" key="7">
    <source>
        <dbReference type="EMBL" id="GMA29484.1"/>
    </source>
</evidence>
<feature type="transmembrane region" description="Helical" evidence="5">
    <location>
        <begin position="64"/>
        <end position="81"/>
    </location>
</feature>
<dbReference type="GO" id="GO:0030416">
    <property type="term" value="P:methylamine metabolic process"/>
    <property type="evidence" value="ECO:0007669"/>
    <property type="project" value="InterPro"/>
</dbReference>
<dbReference type="RefSeq" id="WP_284233642.1">
    <property type="nucleotide sequence ID" value="NZ_BSUL01000001.1"/>
</dbReference>
<comment type="caution">
    <text evidence="7">The sequence shown here is derived from an EMBL/GenBank/DDBJ whole genome shotgun (WGS) entry which is preliminary data.</text>
</comment>
<evidence type="ECO:0000313" key="8">
    <source>
        <dbReference type="Proteomes" id="UP001157160"/>
    </source>
</evidence>
<evidence type="ECO:0000256" key="3">
    <source>
        <dbReference type="ARBA" id="ARBA00022989"/>
    </source>
</evidence>
<accession>A0AA37UFQ3</accession>
<keyword evidence="8" id="KW-1185">Reference proteome</keyword>
<dbReference type="Proteomes" id="UP001157160">
    <property type="component" value="Unassembled WGS sequence"/>
</dbReference>
<proteinExistence type="predicted"/>
<evidence type="ECO:0000259" key="6">
    <source>
        <dbReference type="Pfam" id="PF07291"/>
    </source>
</evidence>
<dbReference type="InterPro" id="IPR009908">
    <property type="entry name" value="Methylamine_util_MauE"/>
</dbReference>
<dbReference type="GO" id="GO:0016020">
    <property type="term" value="C:membrane"/>
    <property type="evidence" value="ECO:0007669"/>
    <property type="project" value="UniProtKB-SubCell"/>
</dbReference>
<dbReference type="AlphaFoldDB" id="A0AA37UFQ3"/>
<keyword evidence="4 5" id="KW-0472">Membrane</keyword>
<name>A0AA37UFQ3_9MICO</name>
<dbReference type="EMBL" id="BSUL01000001">
    <property type="protein sequence ID" value="GMA29484.1"/>
    <property type="molecule type" value="Genomic_DNA"/>
</dbReference>
<evidence type="ECO:0000256" key="5">
    <source>
        <dbReference type="SAM" id="Phobius"/>
    </source>
</evidence>
<organism evidence="7 8">
    <name type="scientific">Arenivirga flava</name>
    <dbReference type="NCBI Taxonomy" id="1930060"/>
    <lineage>
        <taxon>Bacteria</taxon>
        <taxon>Bacillati</taxon>
        <taxon>Actinomycetota</taxon>
        <taxon>Actinomycetes</taxon>
        <taxon>Micrococcales</taxon>
        <taxon>Microbacteriaceae</taxon>
        <taxon>Arenivirga</taxon>
    </lineage>
</organism>
<keyword evidence="3 5" id="KW-1133">Transmembrane helix</keyword>
<reference evidence="7 8" key="1">
    <citation type="journal article" date="2014" name="Int. J. Syst. Evol. Microbiol.">
        <title>Complete genome sequence of Corynebacterium casei LMG S-19264T (=DSM 44701T), isolated from a smear-ripened cheese.</title>
        <authorList>
            <consortium name="US DOE Joint Genome Institute (JGI-PGF)"/>
            <person name="Walter F."/>
            <person name="Albersmeier A."/>
            <person name="Kalinowski J."/>
            <person name="Ruckert C."/>
        </authorList>
    </citation>
    <scope>NUCLEOTIDE SEQUENCE [LARGE SCALE GENOMIC DNA]</scope>
    <source>
        <strain evidence="7 8">NBRC 112289</strain>
    </source>
</reference>
<dbReference type="Pfam" id="PF07291">
    <property type="entry name" value="MauE"/>
    <property type="match status" value="1"/>
</dbReference>
<keyword evidence="2 5" id="KW-0812">Transmembrane</keyword>
<feature type="domain" description="Methylamine utilisation protein MauE" evidence="6">
    <location>
        <begin position="4"/>
        <end position="77"/>
    </location>
</feature>
<sequence>MRASTALLAGLLGAAGALHLAKPSVYERVVPGWVPGTPRQVVLVSGAAEAALGAALLPRRTRRLAAWGAVALFVAVFPANVKQFRRASRRPGAERWITAARLPLQLPLVWWAARVACRVD</sequence>
<protein>
    <recommendedName>
        <fullName evidence="6">Methylamine utilisation protein MauE domain-containing protein</fullName>
    </recommendedName>
</protein>
<evidence type="ECO:0000256" key="4">
    <source>
        <dbReference type="ARBA" id="ARBA00023136"/>
    </source>
</evidence>
<gene>
    <name evidence="7" type="ORF">GCM10025874_27370</name>
</gene>
<evidence type="ECO:0000256" key="2">
    <source>
        <dbReference type="ARBA" id="ARBA00022692"/>
    </source>
</evidence>
<evidence type="ECO:0000256" key="1">
    <source>
        <dbReference type="ARBA" id="ARBA00004141"/>
    </source>
</evidence>